<proteinExistence type="predicted"/>
<dbReference type="EMBL" id="LAZR01019586">
    <property type="protein sequence ID" value="KKL91996.1"/>
    <property type="molecule type" value="Genomic_DNA"/>
</dbReference>
<accession>A0A0F9GN65</accession>
<name>A0A0F9GN65_9ZZZZ</name>
<evidence type="ECO:0000313" key="1">
    <source>
        <dbReference type="EMBL" id="KKL91996.1"/>
    </source>
</evidence>
<reference evidence="1" key="1">
    <citation type="journal article" date="2015" name="Nature">
        <title>Complex archaea that bridge the gap between prokaryotes and eukaryotes.</title>
        <authorList>
            <person name="Spang A."/>
            <person name="Saw J.H."/>
            <person name="Jorgensen S.L."/>
            <person name="Zaremba-Niedzwiedzka K."/>
            <person name="Martijn J."/>
            <person name="Lind A.E."/>
            <person name="van Eijk R."/>
            <person name="Schleper C."/>
            <person name="Guy L."/>
            <person name="Ettema T.J."/>
        </authorList>
    </citation>
    <scope>NUCLEOTIDE SEQUENCE</scope>
</reference>
<gene>
    <name evidence="1" type="ORF">LCGC14_1889100</name>
</gene>
<organism evidence="1">
    <name type="scientific">marine sediment metagenome</name>
    <dbReference type="NCBI Taxonomy" id="412755"/>
    <lineage>
        <taxon>unclassified sequences</taxon>
        <taxon>metagenomes</taxon>
        <taxon>ecological metagenomes</taxon>
    </lineage>
</organism>
<protein>
    <submittedName>
        <fullName evidence="1">Uncharacterized protein</fullName>
    </submittedName>
</protein>
<dbReference type="AlphaFoldDB" id="A0A0F9GN65"/>
<sequence length="58" mass="6730">MTKLLTKLKKMSNASSSELRAFWKTLTYSEKLELERAHTDIQLCELLNSGERKCLKVN</sequence>
<comment type="caution">
    <text evidence="1">The sequence shown here is derived from an EMBL/GenBank/DDBJ whole genome shotgun (WGS) entry which is preliminary data.</text>
</comment>